<sequence>MKPIYYIKAAVMGAAVLAAASCTYDPYETDIDPTMETMTLKCENPMVEIDENNLNAPALTFTWSGARHLPEEYVLTYKAELDVLGNSFGSKTVITSGVGFDYTYDDATGLYSATFTNEQLNNWYKDRWALPANKNFTLEFRVMAQWNGGSEFEAPEVRKVSAEIKPIQVIIFDCDRMMLGGNAIAESTDINKTLENENIYAWKGALTAGELQIPIEFDGLTYYLRNTDGSTNIADGTAMAVEMTETKSAWNIPAAGDYRIVVNMTEKSATIYSEATDLKPLVVTFHPSGDETNPEVSIEVNDLYAFGDGTDWGVKTLNLVQSLADPQVFIFDGANNALKTLGGGMKFCISKSFTDANGGTWNQNNSFCYTCPLTAEGNKQNVKAELNKVFDLHCGADKETRNSYMGVPSGSNFIVFDLRHNTFLASKR</sequence>
<dbReference type="RefSeq" id="WP_068961855.1">
    <property type="nucleotide sequence ID" value="NZ_CAJTAP010000002.1"/>
</dbReference>
<evidence type="ECO:0000313" key="4">
    <source>
        <dbReference type="Proteomes" id="UP000186351"/>
    </source>
</evidence>
<dbReference type="STRING" id="1796646.A4V02_13190"/>
<organism evidence="3 4">
    <name type="scientific">Muribaculum intestinale</name>
    <dbReference type="NCBI Taxonomy" id="1796646"/>
    <lineage>
        <taxon>Bacteria</taxon>
        <taxon>Pseudomonadati</taxon>
        <taxon>Bacteroidota</taxon>
        <taxon>Bacteroidia</taxon>
        <taxon>Bacteroidales</taxon>
        <taxon>Muribaculaceae</taxon>
        <taxon>Muribaculum</taxon>
    </lineage>
</organism>
<dbReference type="AlphaFoldDB" id="A0A1B1SCP3"/>
<keyword evidence="4" id="KW-1185">Reference proteome</keyword>
<dbReference type="EMBL" id="CP015402">
    <property type="protein sequence ID" value="ANU64579.1"/>
    <property type="molecule type" value="Genomic_DNA"/>
</dbReference>
<feature type="domain" description="SusE outer membrane protein" evidence="2">
    <location>
        <begin position="36"/>
        <end position="142"/>
    </location>
</feature>
<evidence type="ECO:0000259" key="2">
    <source>
        <dbReference type="Pfam" id="PF14292"/>
    </source>
</evidence>
<accession>A0A1B1SCP3</accession>
<keyword evidence="1" id="KW-0732">Signal</keyword>
<name>A0A1B1SCP3_9BACT</name>
<accession>A0A1Z2XFW2</accession>
<dbReference type="PROSITE" id="PS51257">
    <property type="entry name" value="PROKAR_LIPOPROTEIN"/>
    <property type="match status" value="1"/>
</dbReference>
<protein>
    <recommendedName>
        <fullName evidence="2">SusE outer membrane protein domain-containing protein</fullName>
    </recommendedName>
</protein>
<evidence type="ECO:0000313" key="3">
    <source>
        <dbReference type="EMBL" id="ANU64579.1"/>
    </source>
</evidence>
<dbReference type="OrthoDB" id="975117at2"/>
<dbReference type="KEGG" id="pary:A4V02_13190"/>
<dbReference type="InterPro" id="IPR025970">
    <property type="entry name" value="SusE"/>
</dbReference>
<dbReference type="GeneID" id="65537831"/>
<dbReference type="Proteomes" id="UP000186351">
    <property type="component" value="Chromosome"/>
</dbReference>
<gene>
    <name evidence="3" type="ORF">A4V02_13190</name>
</gene>
<dbReference type="Pfam" id="PF14292">
    <property type="entry name" value="SusE"/>
    <property type="match status" value="1"/>
</dbReference>
<proteinExistence type="predicted"/>
<feature type="signal peptide" evidence="1">
    <location>
        <begin position="1"/>
        <end position="20"/>
    </location>
</feature>
<reference evidence="4" key="1">
    <citation type="submission" date="2016-04" db="EMBL/GenBank/DDBJ databases">
        <title>Complete Genome Sequences of Twelve Strains of a Stable Defined Moderately Diverse Mouse Microbiota 2 (sDMDMm2).</title>
        <authorList>
            <person name="Uchimura Y."/>
            <person name="Wyss M."/>
            <person name="Brugiroux S."/>
            <person name="Limenitakis J.P."/>
            <person name="Stecher B."/>
            <person name="McCoy K.D."/>
            <person name="Macpherson A.J."/>
        </authorList>
    </citation>
    <scope>NUCLEOTIDE SEQUENCE [LARGE SCALE GENOMIC DNA]</scope>
    <source>
        <strain evidence="4">YL27</strain>
    </source>
</reference>
<feature type="chain" id="PRO_5008529469" description="SusE outer membrane protein domain-containing protein" evidence="1">
    <location>
        <begin position="21"/>
        <end position="428"/>
    </location>
</feature>
<evidence type="ECO:0000256" key="1">
    <source>
        <dbReference type="SAM" id="SignalP"/>
    </source>
</evidence>